<organism evidence="1 2">
    <name type="scientific">Pycnoporus cinnabarinus</name>
    <name type="common">Cinnabar-red polypore</name>
    <name type="synonym">Trametes cinnabarina</name>
    <dbReference type="NCBI Taxonomy" id="5643"/>
    <lineage>
        <taxon>Eukaryota</taxon>
        <taxon>Fungi</taxon>
        <taxon>Dikarya</taxon>
        <taxon>Basidiomycota</taxon>
        <taxon>Agaricomycotina</taxon>
        <taxon>Agaricomycetes</taxon>
        <taxon>Polyporales</taxon>
        <taxon>Polyporaceae</taxon>
        <taxon>Trametes</taxon>
    </lineage>
</organism>
<comment type="caution">
    <text evidence="1">The sequence shown here is derived from an EMBL/GenBank/DDBJ whole genome shotgun (WGS) entry which is preliminary data.</text>
</comment>
<sequence length="274" mass="30798">MASEDWKLYGFAPVPRDPEVLFKNHPTASGPSPKQDLFVVDDFPLPDTPVVREVRAFAQRELDEQTFNHSNRVFVYGAALVKTHFPEWKFNETPTAVETYALSCLLHDIGTADKFLATTYMSFEFKGAIVARDLILSLGGPEPEADGVCDAIIRHQDIFVKGWVSVISKRVEWEEADIGGRGNITTVGQILQLSTILDNVGLRANLIHPRLIETTTAKFPRKGWSGHFARVIEKELALKPWCHTSTFEVPNWKEGVQSKFATDVRGNDVMRPFD</sequence>
<proteinExistence type="predicted"/>
<dbReference type="HOGENOM" id="CLU_079935_0_0_1"/>
<gene>
    <name evidence="1" type="ORF">BN946_scf184902.g13</name>
</gene>
<dbReference type="OMA" id="PWAHTTH"/>
<dbReference type="EMBL" id="CCBP010000456">
    <property type="protein sequence ID" value="CDO77479.1"/>
    <property type="molecule type" value="Genomic_DNA"/>
</dbReference>
<evidence type="ECO:0000313" key="2">
    <source>
        <dbReference type="Proteomes" id="UP000029665"/>
    </source>
</evidence>
<protein>
    <recommendedName>
        <fullName evidence="3">HD domain-containing protein</fullName>
    </recommendedName>
</protein>
<dbReference type="NCBIfam" id="TIGR03401">
    <property type="entry name" value="cyanamide_fam"/>
    <property type="match status" value="1"/>
</dbReference>
<dbReference type="Gene3D" id="1.10.3210.10">
    <property type="entry name" value="Hypothetical protein af1432"/>
    <property type="match status" value="1"/>
</dbReference>
<dbReference type="OrthoDB" id="10033309at2759"/>
<reference evidence="1" key="1">
    <citation type="submission" date="2014-01" db="EMBL/GenBank/DDBJ databases">
        <title>The genome of the white-rot fungus Pycnoporus cinnabarinus: a basidiomycete model with a versatile arsenal for lignocellulosic biomass breakdown.</title>
        <authorList>
            <person name="Levasseur A."/>
            <person name="Lomascolo A."/>
            <person name="Ruiz-Duenas F.J."/>
            <person name="Uzan E."/>
            <person name="Piumi F."/>
            <person name="Kues U."/>
            <person name="Ram A.F.J."/>
            <person name="Murat C."/>
            <person name="Haon M."/>
            <person name="Benoit I."/>
            <person name="Arfi Y."/>
            <person name="Chevret D."/>
            <person name="Drula E."/>
            <person name="Kwon M.J."/>
            <person name="Gouret P."/>
            <person name="Lesage-Meessen L."/>
            <person name="Lombard V."/>
            <person name="Mariette J."/>
            <person name="Noirot C."/>
            <person name="Park J."/>
            <person name="Patyshakuliyeva A."/>
            <person name="Wieneger R.A.B."/>
            <person name="Wosten H.A.B."/>
            <person name="Martin F."/>
            <person name="Coutinho P.M."/>
            <person name="de Vries R."/>
            <person name="Martinez A.T."/>
            <person name="Klopp C."/>
            <person name="Pontarotti P."/>
            <person name="Henrissat B."/>
            <person name="Record E."/>
        </authorList>
    </citation>
    <scope>NUCLEOTIDE SEQUENCE [LARGE SCALE GENOMIC DNA]</scope>
    <source>
        <strain evidence="1">BRFM137</strain>
    </source>
</reference>
<dbReference type="CDD" id="cd00077">
    <property type="entry name" value="HDc"/>
    <property type="match status" value="1"/>
</dbReference>
<dbReference type="InterPro" id="IPR003607">
    <property type="entry name" value="HD/PDEase_dom"/>
</dbReference>
<keyword evidence="2" id="KW-1185">Reference proteome</keyword>
<dbReference type="InterPro" id="IPR017771">
    <property type="entry name" value="Cyanamide_hydratase_HD"/>
</dbReference>
<dbReference type="Proteomes" id="UP000029665">
    <property type="component" value="Unassembled WGS sequence"/>
</dbReference>
<name>A0A060SYY8_PYCCI</name>
<dbReference type="AlphaFoldDB" id="A0A060SYY8"/>
<dbReference type="PANTHER" id="PTHR35569">
    <property type="entry name" value="CYANAMIDE HYDRATASE DDI2-RELATED"/>
    <property type="match status" value="1"/>
</dbReference>
<dbReference type="SUPFAM" id="SSF109604">
    <property type="entry name" value="HD-domain/PDEase-like"/>
    <property type="match status" value="1"/>
</dbReference>
<evidence type="ECO:0000313" key="1">
    <source>
        <dbReference type="EMBL" id="CDO77479.1"/>
    </source>
</evidence>
<accession>A0A060SYY8</accession>
<evidence type="ECO:0008006" key="3">
    <source>
        <dbReference type="Google" id="ProtNLM"/>
    </source>
</evidence>
<dbReference type="PANTHER" id="PTHR35569:SF1">
    <property type="entry name" value="CYANAMIDE HYDRATASE DDI2-RELATED"/>
    <property type="match status" value="1"/>
</dbReference>